<keyword evidence="3" id="KW-0813">Transport</keyword>
<reference evidence="8 9" key="1">
    <citation type="submission" date="2023-10" db="EMBL/GenBank/DDBJ databases">
        <title>Characteristics and mechanism of a salt-tolerant marine origin heterotrophic nitrifying- aerobic denitrifying bacteria Marinobacter xestospongiae HN1.</title>
        <authorList>
            <person name="Qi R."/>
        </authorList>
    </citation>
    <scope>NUCLEOTIDE SEQUENCE [LARGE SCALE GENOMIC DNA]</scope>
    <source>
        <strain evidence="8 9">HN1</strain>
    </source>
</reference>
<keyword evidence="5" id="KW-0864">Zinc transport</keyword>
<protein>
    <recommendedName>
        <fullName evidence="2">High-affinity zinc uptake system protein ZnuA</fullName>
    </recommendedName>
</protein>
<organism evidence="8 9">
    <name type="scientific">Marinobacter xestospongiae</name>
    <dbReference type="NCBI Taxonomy" id="994319"/>
    <lineage>
        <taxon>Bacteria</taxon>
        <taxon>Pseudomonadati</taxon>
        <taxon>Pseudomonadota</taxon>
        <taxon>Gammaproteobacteria</taxon>
        <taxon>Pseudomonadales</taxon>
        <taxon>Marinobacteraceae</taxon>
        <taxon>Marinobacter</taxon>
    </lineage>
</organism>
<evidence type="ECO:0000256" key="5">
    <source>
        <dbReference type="ARBA" id="ARBA00022906"/>
    </source>
</evidence>
<keyword evidence="4 7" id="KW-0732">Signal</keyword>
<dbReference type="RefSeq" id="WP_316975398.1">
    <property type="nucleotide sequence ID" value="NZ_JAWIIJ010000025.1"/>
</dbReference>
<evidence type="ECO:0000256" key="3">
    <source>
        <dbReference type="ARBA" id="ARBA00022448"/>
    </source>
</evidence>
<dbReference type="Gene3D" id="3.40.50.1980">
    <property type="entry name" value="Nitrogenase molybdenum iron protein domain"/>
    <property type="match status" value="3"/>
</dbReference>
<evidence type="ECO:0000256" key="7">
    <source>
        <dbReference type="SAM" id="SignalP"/>
    </source>
</evidence>
<name>A0ABU3W3X1_9GAMM</name>
<dbReference type="Pfam" id="PF01297">
    <property type="entry name" value="ZnuA"/>
    <property type="match status" value="1"/>
</dbReference>
<dbReference type="SUPFAM" id="SSF53807">
    <property type="entry name" value="Helical backbone' metal receptor"/>
    <property type="match status" value="1"/>
</dbReference>
<sequence>MLRALKALTLGVLALTSTAIQADADHHIVTSIKPLGLLVRAIAPDSVNVTTLVPAGSSPHTYQMRPSQRRALEQADLVVWIGPDMETFLIRMLSGEDFSSRTLTLMADGDPAEHDHDHASHDDHGHHDDHAPDHEPSHHDHGEDHAEHESHDRHSGHDHHDHSHGEDPHTWLDPQLGLAMAEQLRDRLATLPGIDSEQLDRNLARFRIALTGAERRIQQQLIPAREISLFTYHDAFRHFAEHYNLAIAGILTLNPERSPGARHIAEVQEQLRASTQPCLLTEPQFNQQWWRSITEGMDLRFSTWDPLASEIPDTADGYIQFQQSMADAVLACLPE</sequence>
<dbReference type="PANTHER" id="PTHR42953">
    <property type="entry name" value="HIGH-AFFINITY ZINC UPTAKE SYSTEM PROTEIN ZNUA-RELATED"/>
    <property type="match status" value="1"/>
</dbReference>
<evidence type="ECO:0000256" key="6">
    <source>
        <dbReference type="SAM" id="MobiDB-lite"/>
    </source>
</evidence>
<keyword evidence="9" id="KW-1185">Reference proteome</keyword>
<evidence type="ECO:0000256" key="4">
    <source>
        <dbReference type="ARBA" id="ARBA00022729"/>
    </source>
</evidence>
<feature type="region of interest" description="Disordered" evidence="6">
    <location>
        <begin position="107"/>
        <end position="172"/>
    </location>
</feature>
<dbReference type="InterPro" id="IPR050492">
    <property type="entry name" value="Bact_metal-bind_prot9"/>
</dbReference>
<dbReference type="Proteomes" id="UP001269819">
    <property type="component" value="Unassembled WGS sequence"/>
</dbReference>
<keyword evidence="5" id="KW-0406">Ion transport</keyword>
<keyword evidence="5" id="KW-0862">Zinc</keyword>
<proteinExistence type="inferred from homology"/>
<evidence type="ECO:0000313" key="8">
    <source>
        <dbReference type="EMBL" id="MDV2081106.1"/>
    </source>
</evidence>
<dbReference type="InterPro" id="IPR006127">
    <property type="entry name" value="ZnuA-like"/>
</dbReference>
<comment type="similarity">
    <text evidence="1">Belongs to the bacterial solute-binding protein 9 family.</text>
</comment>
<dbReference type="EMBL" id="JAWIIJ010000025">
    <property type="protein sequence ID" value="MDV2081106.1"/>
    <property type="molecule type" value="Genomic_DNA"/>
</dbReference>
<feature type="signal peptide" evidence="7">
    <location>
        <begin position="1"/>
        <end position="22"/>
    </location>
</feature>
<evidence type="ECO:0000256" key="1">
    <source>
        <dbReference type="ARBA" id="ARBA00011028"/>
    </source>
</evidence>
<comment type="caution">
    <text evidence="8">The sequence shown here is derived from an EMBL/GenBank/DDBJ whole genome shotgun (WGS) entry which is preliminary data.</text>
</comment>
<evidence type="ECO:0000313" key="9">
    <source>
        <dbReference type="Proteomes" id="UP001269819"/>
    </source>
</evidence>
<dbReference type="PANTHER" id="PTHR42953:SF3">
    <property type="entry name" value="HIGH-AFFINITY ZINC UPTAKE SYSTEM PROTEIN ZNUA"/>
    <property type="match status" value="1"/>
</dbReference>
<feature type="chain" id="PRO_5047494719" description="High-affinity zinc uptake system protein ZnuA" evidence="7">
    <location>
        <begin position="23"/>
        <end position="335"/>
    </location>
</feature>
<accession>A0ABU3W3X1</accession>
<gene>
    <name evidence="8" type="ORF">RYS15_20640</name>
</gene>
<evidence type="ECO:0000256" key="2">
    <source>
        <dbReference type="ARBA" id="ARBA00015915"/>
    </source>
</evidence>
<feature type="compositionally biased region" description="Basic and acidic residues" evidence="6">
    <location>
        <begin position="111"/>
        <end position="170"/>
    </location>
</feature>